<sequence length="222" mass="23849">MGMKNGLITRAGDSRFTTRIANFLQQLPGELEGFRRRNLGLASPSLGGGRFKQGKEGIESLNAQVPDDVALIPQLPNGDDHECAFTLNGPQECSPRTERKGIISASKLQKEKKKKRVIQTSQHLLAGAVAAMVSRTIVAPLERLKLEYLVRGAQGSVLETVQKILKNDGSQLLKLGHRRKDITNLERLAAGAAAGVTATIICFPLDTIRTTMVAQGGEALGG</sequence>
<name>A0ABD3GKE6_9MARC</name>
<dbReference type="Pfam" id="PF00153">
    <property type="entry name" value="Mito_carr"/>
    <property type="match status" value="2"/>
</dbReference>
<keyword evidence="2" id="KW-0813">Transport</keyword>
<dbReference type="InterPro" id="IPR002067">
    <property type="entry name" value="MCP"/>
</dbReference>
<evidence type="ECO:0000313" key="6">
    <source>
        <dbReference type="EMBL" id="KAL3679081.1"/>
    </source>
</evidence>
<accession>A0ABD3GKE6</accession>
<dbReference type="PANTHER" id="PTHR24089">
    <property type="entry name" value="SOLUTE CARRIER FAMILY 25"/>
    <property type="match status" value="1"/>
</dbReference>
<protein>
    <recommendedName>
        <fullName evidence="8">Mitochondrial carrier protein</fullName>
    </recommendedName>
</protein>
<keyword evidence="4" id="KW-0677">Repeat</keyword>
<dbReference type="Gene3D" id="1.50.40.10">
    <property type="entry name" value="Mitochondrial carrier domain"/>
    <property type="match status" value="1"/>
</dbReference>
<keyword evidence="3" id="KW-0812">Transmembrane</keyword>
<keyword evidence="7" id="KW-1185">Reference proteome</keyword>
<evidence type="ECO:0000313" key="7">
    <source>
        <dbReference type="Proteomes" id="UP001633002"/>
    </source>
</evidence>
<dbReference type="EMBL" id="JBJQOH010000007">
    <property type="protein sequence ID" value="KAL3679081.1"/>
    <property type="molecule type" value="Genomic_DNA"/>
</dbReference>
<evidence type="ECO:0000256" key="1">
    <source>
        <dbReference type="ARBA" id="ARBA00004141"/>
    </source>
</evidence>
<evidence type="ECO:0000256" key="3">
    <source>
        <dbReference type="ARBA" id="ARBA00022692"/>
    </source>
</evidence>
<dbReference type="InterPro" id="IPR023395">
    <property type="entry name" value="MCP_dom_sf"/>
</dbReference>
<evidence type="ECO:0000256" key="5">
    <source>
        <dbReference type="ARBA" id="ARBA00023136"/>
    </source>
</evidence>
<dbReference type="AlphaFoldDB" id="A0ABD3GKE6"/>
<evidence type="ECO:0000256" key="2">
    <source>
        <dbReference type="ARBA" id="ARBA00022448"/>
    </source>
</evidence>
<dbReference type="Proteomes" id="UP001633002">
    <property type="component" value="Unassembled WGS sequence"/>
</dbReference>
<dbReference type="PRINTS" id="PR00926">
    <property type="entry name" value="MITOCARRIER"/>
</dbReference>
<proteinExistence type="predicted"/>
<gene>
    <name evidence="6" type="ORF">R1sor_022037</name>
</gene>
<comment type="caution">
    <text evidence="6">The sequence shown here is derived from an EMBL/GenBank/DDBJ whole genome shotgun (WGS) entry which is preliminary data.</text>
</comment>
<keyword evidence="5" id="KW-0472">Membrane</keyword>
<organism evidence="6 7">
    <name type="scientific">Riccia sorocarpa</name>
    <dbReference type="NCBI Taxonomy" id="122646"/>
    <lineage>
        <taxon>Eukaryota</taxon>
        <taxon>Viridiplantae</taxon>
        <taxon>Streptophyta</taxon>
        <taxon>Embryophyta</taxon>
        <taxon>Marchantiophyta</taxon>
        <taxon>Marchantiopsida</taxon>
        <taxon>Marchantiidae</taxon>
        <taxon>Marchantiales</taxon>
        <taxon>Ricciaceae</taxon>
        <taxon>Riccia</taxon>
    </lineage>
</organism>
<evidence type="ECO:0008006" key="8">
    <source>
        <dbReference type="Google" id="ProtNLM"/>
    </source>
</evidence>
<dbReference type="InterPro" id="IPR018108">
    <property type="entry name" value="MCP_transmembrane"/>
</dbReference>
<dbReference type="SUPFAM" id="SSF103506">
    <property type="entry name" value="Mitochondrial carrier"/>
    <property type="match status" value="1"/>
</dbReference>
<comment type="subcellular location">
    <subcellularLocation>
        <location evidence="1">Membrane</location>
        <topology evidence="1">Multi-pass membrane protein</topology>
    </subcellularLocation>
</comment>
<evidence type="ECO:0000256" key="4">
    <source>
        <dbReference type="ARBA" id="ARBA00022737"/>
    </source>
</evidence>
<dbReference type="GO" id="GO:0016020">
    <property type="term" value="C:membrane"/>
    <property type="evidence" value="ECO:0007669"/>
    <property type="project" value="UniProtKB-SubCell"/>
</dbReference>
<reference evidence="6 7" key="1">
    <citation type="submission" date="2024-09" db="EMBL/GenBank/DDBJ databases">
        <title>Chromosome-scale assembly of Riccia sorocarpa.</title>
        <authorList>
            <person name="Paukszto L."/>
        </authorList>
    </citation>
    <scope>NUCLEOTIDE SEQUENCE [LARGE SCALE GENOMIC DNA]</scope>
    <source>
        <strain evidence="6">LP-2024</strain>
        <tissue evidence="6">Aerial parts of the thallus</tissue>
    </source>
</reference>